<evidence type="ECO:0000313" key="1">
    <source>
        <dbReference type="EMBL" id="SVE54615.1"/>
    </source>
</evidence>
<dbReference type="AlphaFoldDB" id="A0A383EE53"/>
<dbReference type="EMBL" id="UINC01224832">
    <property type="protein sequence ID" value="SVE54615.1"/>
    <property type="molecule type" value="Genomic_DNA"/>
</dbReference>
<reference evidence="1" key="1">
    <citation type="submission" date="2018-05" db="EMBL/GenBank/DDBJ databases">
        <authorList>
            <person name="Lanie J.A."/>
            <person name="Ng W.-L."/>
            <person name="Kazmierczak K.M."/>
            <person name="Andrzejewski T.M."/>
            <person name="Davidsen T.M."/>
            <person name="Wayne K.J."/>
            <person name="Tettelin H."/>
            <person name="Glass J.I."/>
            <person name="Rusch D."/>
            <person name="Podicherti R."/>
            <person name="Tsui H.-C.T."/>
            <person name="Winkler M.E."/>
        </authorList>
    </citation>
    <scope>NUCLEOTIDE SEQUENCE</scope>
</reference>
<dbReference type="Gene3D" id="2.30.30.100">
    <property type="match status" value="1"/>
</dbReference>
<sequence length="101" mass="11264">MKHTGTEVICDLIEMSEDNMAITIKDPHMIVITDRDEKTGTASMGFSPFLRNCDDDVIHIALSDVLFIAEPLKQLAEQFENMFGPVAKSGLIVPKKQILMN</sequence>
<protein>
    <submittedName>
        <fullName evidence="1">Uncharacterized protein</fullName>
    </submittedName>
</protein>
<name>A0A383EE53_9ZZZZ</name>
<accession>A0A383EE53</accession>
<organism evidence="1">
    <name type="scientific">marine metagenome</name>
    <dbReference type="NCBI Taxonomy" id="408172"/>
    <lineage>
        <taxon>unclassified sequences</taxon>
        <taxon>metagenomes</taxon>
        <taxon>ecological metagenomes</taxon>
    </lineage>
</organism>
<proteinExistence type="predicted"/>
<gene>
    <name evidence="1" type="ORF">METZ01_LOCUS507469</name>
</gene>